<protein>
    <recommendedName>
        <fullName evidence="3">YxeA family protein</fullName>
    </recommendedName>
</protein>
<proteinExistence type="predicted"/>
<name>A0A0R2MR54_9LACO</name>
<dbReference type="Pfam" id="PF06486">
    <property type="entry name" value="DUF1093"/>
    <property type="match status" value="1"/>
</dbReference>
<reference evidence="1 2" key="1">
    <citation type="journal article" date="2015" name="Genome Announc.">
        <title>Expanding the biotechnology potential of lactobacilli through comparative genomics of 213 strains and associated genera.</title>
        <authorList>
            <person name="Sun Z."/>
            <person name="Harris H.M."/>
            <person name="McCann A."/>
            <person name="Guo C."/>
            <person name="Argimon S."/>
            <person name="Zhang W."/>
            <person name="Yang X."/>
            <person name="Jeffery I.B."/>
            <person name="Cooney J.C."/>
            <person name="Kagawa T.F."/>
            <person name="Liu W."/>
            <person name="Song Y."/>
            <person name="Salvetti E."/>
            <person name="Wrobel A."/>
            <person name="Rasinkangas P."/>
            <person name="Parkhill J."/>
            <person name="Rea M.C."/>
            <person name="O'Sullivan O."/>
            <person name="Ritari J."/>
            <person name="Douillard F.P."/>
            <person name="Paul Ross R."/>
            <person name="Yang R."/>
            <person name="Briner A.E."/>
            <person name="Felis G.E."/>
            <person name="de Vos W.M."/>
            <person name="Barrangou R."/>
            <person name="Klaenhammer T.R."/>
            <person name="Caufield P.W."/>
            <person name="Cui Y."/>
            <person name="Zhang H."/>
            <person name="O'Toole P.W."/>
        </authorList>
    </citation>
    <scope>NUCLEOTIDE SEQUENCE [LARGE SCALE GENOMIC DNA]</scope>
    <source>
        <strain evidence="1 2">DSM 24301</strain>
    </source>
</reference>
<dbReference type="NCBIfam" id="TIGR01655">
    <property type="entry name" value="yxeA_fam"/>
    <property type="match status" value="1"/>
</dbReference>
<dbReference type="AlphaFoldDB" id="A0A0R2MR54"/>
<sequence>MKKFIIGLVVLFVLVFGGLKIYEITNYGGTIYYTQIKNTGTKETRKDDSGADFTDYRYDQNAYDENGAVRKIEFYGNKSRPLKMRAYLKMTYNEKKGVTRWEAVNKSSVPKKALDKLNE</sequence>
<dbReference type="Proteomes" id="UP000050969">
    <property type="component" value="Unassembled WGS sequence"/>
</dbReference>
<dbReference type="Gene3D" id="2.40.50.480">
    <property type="match status" value="1"/>
</dbReference>
<gene>
    <name evidence="1" type="ORF">IV56_GL002061</name>
</gene>
<dbReference type="EMBL" id="JQCE01000057">
    <property type="protein sequence ID" value="KRO16062.1"/>
    <property type="molecule type" value="Genomic_DNA"/>
</dbReference>
<dbReference type="PANTHER" id="PTHR36433:SF2">
    <property type="entry name" value="YXEA FAMILY PROTEIN"/>
    <property type="match status" value="1"/>
</dbReference>
<dbReference type="InterPro" id="IPR036166">
    <property type="entry name" value="YxeA-like_sf"/>
</dbReference>
<dbReference type="RefSeq" id="WP_056993185.1">
    <property type="nucleotide sequence ID" value="NZ_JQCE01000057.1"/>
</dbReference>
<organism evidence="1 2">
    <name type="scientific">Lacticaseibacillus saniviri JCM 17471 = DSM 24301</name>
    <dbReference type="NCBI Taxonomy" id="1293598"/>
    <lineage>
        <taxon>Bacteria</taxon>
        <taxon>Bacillati</taxon>
        <taxon>Bacillota</taxon>
        <taxon>Bacilli</taxon>
        <taxon>Lactobacillales</taxon>
        <taxon>Lactobacillaceae</taxon>
        <taxon>Lacticaseibacillus</taxon>
    </lineage>
</organism>
<keyword evidence="2" id="KW-1185">Reference proteome</keyword>
<evidence type="ECO:0000313" key="2">
    <source>
        <dbReference type="Proteomes" id="UP000050969"/>
    </source>
</evidence>
<dbReference type="PANTHER" id="PTHR36433">
    <property type="entry name" value="HYPOTHETICAL CYTOSOLIC PROTEIN"/>
    <property type="match status" value="1"/>
</dbReference>
<dbReference type="SUPFAM" id="SSF159121">
    <property type="entry name" value="BC4932-like"/>
    <property type="match status" value="1"/>
</dbReference>
<dbReference type="PATRIC" id="fig|1293598.4.peg.2147"/>
<evidence type="ECO:0000313" key="1">
    <source>
        <dbReference type="EMBL" id="KRO16062.1"/>
    </source>
</evidence>
<accession>A0A0R2MR54</accession>
<dbReference type="InterPro" id="IPR006542">
    <property type="entry name" value="DUF1093"/>
</dbReference>
<dbReference type="STRING" id="1293598.IV56_GL002061"/>
<comment type="caution">
    <text evidence="1">The sequence shown here is derived from an EMBL/GenBank/DDBJ whole genome shotgun (WGS) entry which is preliminary data.</text>
</comment>
<evidence type="ECO:0008006" key="3">
    <source>
        <dbReference type="Google" id="ProtNLM"/>
    </source>
</evidence>